<reference evidence="12" key="2">
    <citation type="journal article" date="2021" name="Microorganisms">
        <title>Bacterial Dimethylsulfoniopropionate Biosynthesis in the East China Sea.</title>
        <authorList>
            <person name="Liu J."/>
            <person name="Zhang Y."/>
            <person name="Liu J."/>
            <person name="Zhong H."/>
            <person name="Williams B.T."/>
            <person name="Zheng Y."/>
            <person name="Curson A.R.J."/>
            <person name="Sun C."/>
            <person name="Sun H."/>
            <person name="Song D."/>
            <person name="Wagner Mackenzie B."/>
            <person name="Bermejo Martinez A."/>
            <person name="Todd J.D."/>
            <person name="Zhang X.H."/>
        </authorList>
    </citation>
    <scope>NUCLEOTIDE SEQUENCE</scope>
    <source>
        <strain evidence="12">AESS21</strain>
    </source>
</reference>
<dbReference type="PROSITE" id="PS00840">
    <property type="entry name" value="SUMT_2"/>
    <property type="match status" value="1"/>
</dbReference>
<evidence type="ECO:0000256" key="5">
    <source>
        <dbReference type="ARBA" id="ARBA00022679"/>
    </source>
</evidence>
<organism evidence="12 13">
    <name type="scientific">Roseibium polysiphoniae</name>
    <dbReference type="NCBI Taxonomy" id="2571221"/>
    <lineage>
        <taxon>Bacteria</taxon>
        <taxon>Pseudomonadati</taxon>
        <taxon>Pseudomonadota</taxon>
        <taxon>Alphaproteobacteria</taxon>
        <taxon>Hyphomicrobiales</taxon>
        <taxon>Stappiaceae</taxon>
        <taxon>Roseibium</taxon>
    </lineage>
</organism>
<dbReference type="InterPro" id="IPR014776">
    <property type="entry name" value="4pyrrole_Mease_sub2"/>
</dbReference>
<sequence length="287" mass="29608">MSINAEQMKVPEGLPIFEAGWVWLAGAGPGDPGLLTLHALNGLRQADVVVYDALVDQSILSWAKADAITDYAGKRGGKPSPKQRDITLKLIEYAKAGKKVLRLKGGDPFVFGRGGEEALGLVGAGVPFRIIPGITAGIGGLAYAGIPATHRDTNQAVTFLTGHDQTGLTPDAINWDGIAKGSPVIVMYMAMKHLEAIAGKLIAGGRSVDEPVGIVCNASLVGQEVLETTLGNCAVDAATAGIAPPAIVCVGEVVRLRSGLDWMGALSGRLLNSDPVGLNAARSTDVG</sequence>
<dbReference type="InterPro" id="IPR000878">
    <property type="entry name" value="4pyrrol_Mease"/>
</dbReference>
<keyword evidence="7" id="KW-0627">Porphyrin biosynthesis</keyword>
<dbReference type="GO" id="GO:0032259">
    <property type="term" value="P:methylation"/>
    <property type="evidence" value="ECO:0007669"/>
    <property type="project" value="UniProtKB-KW"/>
</dbReference>
<dbReference type="SUPFAM" id="SSF53790">
    <property type="entry name" value="Tetrapyrrole methylase"/>
    <property type="match status" value="1"/>
</dbReference>
<dbReference type="Proteomes" id="UP000705379">
    <property type="component" value="Unassembled WGS sequence"/>
</dbReference>
<dbReference type="RefSeq" id="WP_213217713.1">
    <property type="nucleotide sequence ID" value="NZ_QTKU01000005.1"/>
</dbReference>
<dbReference type="Gene3D" id="3.40.1010.10">
    <property type="entry name" value="Cobalt-precorrin-4 Transmethylase, Domain 1"/>
    <property type="match status" value="1"/>
</dbReference>
<keyword evidence="4 10" id="KW-0489">Methyltransferase</keyword>
<evidence type="ECO:0000256" key="1">
    <source>
        <dbReference type="ARBA" id="ARBA00005879"/>
    </source>
</evidence>
<evidence type="ECO:0000313" key="13">
    <source>
        <dbReference type="Proteomes" id="UP000705379"/>
    </source>
</evidence>
<dbReference type="InterPro" id="IPR006366">
    <property type="entry name" value="CobA/CysG_C"/>
</dbReference>
<evidence type="ECO:0000256" key="4">
    <source>
        <dbReference type="ARBA" id="ARBA00022603"/>
    </source>
</evidence>
<keyword evidence="3" id="KW-0169">Cobalamin biosynthesis</keyword>
<dbReference type="NCBIfam" id="NF004790">
    <property type="entry name" value="PRK06136.1"/>
    <property type="match status" value="1"/>
</dbReference>
<accession>A0A944CG45</accession>
<keyword evidence="5 10" id="KW-0808">Transferase</keyword>
<dbReference type="InterPro" id="IPR014777">
    <property type="entry name" value="4pyrrole_Mease_sub1"/>
</dbReference>
<dbReference type="GO" id="GO:0019354">
    <property type="term" value="P:siroheme biosynthetic process"/>
    <property type="evidence" value="ECO:0007669"/>
    <property type="project" value="InterPro"/>
</dbReference>
<dbReference type="AlphaFoldDB" id="A0A944CG45"/>
<dbReference type="InterPro" id="IPR050161">
    <property type="entry name" value="Siro_Cobalamin_biosynth"/>
</dbReference>
<protein>
    <recommendedName>
        <fullName evidence="2">uroporphyrinogen-III C-methyltransferase</fullName>
        <ecNumber evidence="2">2.1.1.107</ecNumber>
    </recommendedName>
</protein>
<comment type="similarity">
    <text evidence="1 10">Belongs to the precorrin methyltransferase family.</text>
</comment>
<comment type="caution">
    <text evidence="12">The sequence shown here is derived from an EMBL/GenBank/DDBJ whole genome shotgun (WGS) entry which is preliminary data.</text>
</comment>
<dbReference type="FunFam" id="3.40.1010.10:FF:000001">
    <property type="entry name" value="Siroheme synthase"/>
    <property type="match status" value="1"/>
</dbReference>
<evidence type="ECO:0000256" key="9">
    <source>
        <dbReference type="ARBA" id="ARBA00060548"/>
    </source>
</evidence>
<dbReference type="Pfam" id="PF00590">
    <property type="entry name" value="TP_methylase"/>
    <property type="match status" value="1"/>
</dbReference>
<feature type="domain" description="Tetrapyrrole methylase" evidence="11">
    <location>
        <begin position="22"/>
        <end position="232"/>
    </location>
</feature>
<dbReference type="InterPro" id="IPR003043">
    <property type="entry name" value="Uropor_MeTrfase_CS"/>
</dbReference>
<dbReference type="NCBIfam" id="TIGR01469">
    <property type="entry name" value="cobA_cysG_Cterm"/>
    <property type="match status" value="1"/>
</dbReference>
<dbReference type="Gene3D" id="3.30.950.10">
    <property type="entry name" value="Methyltransferase, Cobalt-precorrin-4 Transmethylase, Domain 2"/>
    <property type="match status" value="1"/>
</dbReference>
<evidence type="ECO:0000313" key="12">
    <source>
        <dbReference type="EMBL" id="MBS8262409.1"/>
    </source>
</evidence>
<evidence type="ECO:0000256" key="6">
    <source>
        <dbReference type="ARBA" id="ARBA00022691"/>
    </source>
</evidence>
<keyword evidence="6" id="KW-0949">S-adenosyl-L-methionine</keyword>
<dbReference type="GO" id="GO:0004851">
    <property type="term" value="F:uroporphyrin-III C-methyltransferase activity"/>
    <property type="evidence" value="ECO:0007669"/>
    <property type="project" value="UniProtKB-EC"/>
</dbReference>
<dbReference type="GO" id="GO:0009236">
    <property type="term" value="P:cobalamin biosynthetic process"/>
    <property type="evidence" value="ECO:0007669"/>
    <property type="project" value="UniProtKB-KW"/>
</dbReference>
<dbReference type="InterPro" id="IPR035996">
    <property type="entry name" value="4pyrrol_Methylase_sf"/>
</dbReference>
<evidence type="ECO:0000256" key="10">
    <source>
        <dbReference type="RuleBase" id="RU003960"/>
    </source>
</evidence>
<gene>
    <name evidence="12" type="primary">cobA</name>
    <name evidence="12" type="ORF">DYI23_19445</name>
</gene>
<dbReference type="PANTHER" id="PTHR45790:SF3">
    <property type="entry name" value="S-ADENOSYL-L-METHIONINE-DEPENDENT UROPORPHYRINOGEN III METHYLTRANSFERASE, CHLOROPLASTIC"/>
    <property type="match status" value="1"/>
</dbReference>
<comment type="pathway">
    <text evidence="9">Cofactor biosynthesis; adenosylcobalamin biosynthesis; precorrin-2 from uroporphyrinogen III: step 1/1.</text>
</comment>
<dbReference type="FunFam" id="3.30.950.10:FF:000001">
    <property type="entry name" value="Siroheme synthase"/>
    <property type="match status" value="1"/>
</dbReference>
<evidence type="ECO:0000256" key="7">
    <source>
        <dbReference type="ARBA" id="ARBA00023244"/>
    </source>
</evidence>
<evidence type="ECO:0000256" key="8">
    <source>
        <dbReference type="ARBA" id="ARBA00025705"/>
    </source>
</evidence>
<evidence type="ECO:0000256" key="3">
    <source>
        <dbReference type="ARBA" id="ARBA00022573"/>
    </source>
</evidence>
<evidence type="ECO:0000259" key="11">
    <source>
        <dbReference type="Pfam" id="PF00590"/>
    </source>
</evidence>
<reference evidence="12" key="1">
    <citation type="submission" date="2018-08" db="EMBL/GenBank/DDBJ databases">
        <authorList>
            <person name="Jin W."/>
            <person name="Wang H."/>
            <person name="Yang Y."/>
            <person name="Li M."/>
            <person name="Liu J."/>
        </authorList>
    </citation>
    <scope>NUCLEOTIDE SEQUENCE</scope>
    <source>
        <strain evidence="12">AESS21</strain>
    </source>
</reference>
<proteinExistence type="inferred from homology"/>
<dbReference type="EMBL" id="QTKU01000005">
    <property type="protein sequence ID" value="MBS8262409.1"/>
    <property type="molecule type" value="Genomic_DNA"/>
</dbReference>
<comment type="pathway">
    <text evidence="8">Porphyrin-containing compound metabolism; siroheme biosynthesis; precorrin-2 from uroporphyrinogen III: step 1/1.</text>
</comment>
<dbReference type="PANTHER" id="PTHR45790">
    <property type="entry name" value="SIROHEME SYNTHASE-RELATED"/>
    <property type="match status" value="1"/>
</dbReference>
<dbReference type="EC" id="2.1.1.107" evidence="2"/>
<evidence type="ECO:0000256" key="2">
    <source>
        <dbReference type="ARBA" id="ARBA00012162"/>
    </source>
</evidence>
<dbReference type="CDD" id="cd11642">
    <property type="entry name" value="SUMT"/>
    <property type="match status" value="1"/>
</dbReference>
<name>A0A944CG45_9HYPH</name>